<evidence type="ECO:0000256" key="1">
    <source>
        <dbReference type="SAM" id="MobiDB-lite"/>
    </source>
</evidence>
<protein>
    <submittedName>
        <fullName evidence="3">Uncharacterized protein</fullName>
    </submittedName>
</protein>
<dbReference type="OrthoDB" id="2757482at2759"/>
<evidence type="ECO:0000313" key="4">
    <source>
        <dbReference type="Proteomes" id="UP000230002"/>
    </source>
</evidence>
<keyword evidence="4" id="KW-1185">Reference proteome</keyword>
<comment type="caution">
    <text evidence="3">The sequence shown here is derived from an EMBL/GenBank/DDBJ whole genome shotgun (WGS) entry which is preliminary data.</text>
</comment>
<gene>
    <name evidence="3" type="ORF">GSI_02917</name>
</gene>
<feature type="region of interest" description="Disordered" evidence="1">
    <location>
        <begin position="124"/>
        <end position="151"/>
    </location>
</feature>
<evidence type="ECO:0000313" key="3">
    <source>
        <dbReference type="EMBL" id="PIL35128.1"/>
    </source>
</evidence>
<name>A0A2G8SNH3_9APHY</name>
<organism evidence="3 4">
    <name type="scientific">Ganoderma sinense ZZ0214-1</name>
    <dbReference type="NCBI Taxonomy" id="1077348"/>
    <lineage>
        <taxon>Eukaryota</taxon>
        <taxon>Fungi</taxon>
        <taxon>Dikarya</taxon>
        <taxon>Basidiomycota</taxon>
        <taxon>Agaricomycotina</taxon>
        <taxon>Agaricomycetes</taxon>
        <taxon>Polyporales</taxon>
        <taxon>Polyporaceae</taxon>
        <taxon>Ganoderma</taxon>
    </lineage>
</organism>
<evidence type="ECO:0000256" key="2">
    <source>
        <dbReference type="SAM" id="Phobius"/>
    </source>
</evidence>
<accession>A0A2G8SNH3</accession>
<dbReference type="Proteomes" id="UP000230002">
    <property type="component" value="Unassembled WGS sequence"/>
</dbReference>
<sequence length="151" mass="16518">MPPPKPVALLVVPPPSQSTRTPTIVGGVVFGSIFILLIAGCFYYANMCLRVTRSAPNTGRRGDFFHNLRGLRSAFMREPTASSHPLTVRTDNILRSFNFRSPPMDLHPHNARLHLAVPPPYEHPPSYEASVSDHTGSSHSPISPSTPELAL</sequence>
<dbReference type="EMBL" id="AYKW01000004">
    <property type="protein sequence ID" value="PIL35128.1"/>
    <property type="molecule type" value="Genomic_DNA"/>
</dbReference>
<dbReference type="AlphaFoldDB" id="A0A2G8SNH3"/>
<reference evidence="3 4" key="1">
    <citation type="journal article" date="2015" name="Sci. Rep.">
        <title>Chromosome-level genome map provides insights into diverse defense mechanisms in the medicinal fungus Ganoderma sinense.</title>
        <authorList>
            <person name="Zhu Y."/>
            <person name="Xu J."/>
            <person name="Sun C."/>
            <person name="Zhou S."/>
            <person name="Xu H."/>
            <person name="Nelson D.R."/>
            <person name="Qian J."/>
            <person name="Song J."/>
            <person name="Luo H."/>
            <person name="Xiang L."/>
            <person name="Li Y."/>
            <person name="Xu Z."/>
            <person name="Ji A."/>
            <person name="Wang L."/>
            <person name="Lu S."/>
            <person name="Hayward A."/>
            <person name="Sun W."/>
            <person name="Li X."/>
            <person name="Schwartz D.C."/>
            <person name="Wang Y."/>
            <person name="Chen S."/>
        </authorList>
    </citation>
    <scope>NUCLEOTIDE SEQUENCE [LARGE SCALE GENOMIC DNA]</scope>
    <source>
        <strain evidence="3 4">ZZ0214-1</strain>
    </source>
</reference>
<keyword evidence="2" id="KW-1133">Transmembrane helix</keyword>
<proteinExistence type="predicted"/>
<feature type="compositionally biased region" description="Polar residues" evidence="1">
    <location>
        <begin position="132"/>
        <end position="151"/>
    </location>
</feature>
<feature type="transmembrane region" description="Helical" evidence="2">
    <location>
        <begin position="24"/>
        <end position="45"/>
    </location>
</feature>
<keyword evidence="2" id="KW-0472">Membrane</keyword>
<keyword evidence="2" id="KW-0812">Transmembrane</keyword>